<organism evidence="4 5">
    <name type="scientific">Vibrio hippocampi</name>
    <dbReference type="NCBI Taxonomy" id="654686"/>
    <lineage>
        <taxon>Bacteria</taxon>
        <taxon>Pseudomonadati</taxon>
        <taxon>Pseudomonadota</taxon>
        <taxon>Gammaproteobacteria</taxon>
        <taxon>Vibrionales</taxon>
        <taxon>Vibrionaceae</taxon>
        <taxon>Vibrio</taxon>
    </lineage>
</organism>
<keyword evidence="3" id="KW-0663">Pyridoxal phosphate</keyword>
<dbReference type="PANTHER" id="PTHR43780">
    <property type="entry name" value="1-AMINOCYCLOPROPANE-1-CARBOXYLATE DEAMINASE-RELATED"/>
    <property type="match status" value="1"/>
</dbReference>
<dbReference type="RefSeq" id="WP_237484713.1">
    <property type="nucleotide sequence ID" value="NZ_CAKLCM010000002.1"/>
</dbReference>
<comment type="cofactor">
    <cofactor evidence="1">
        <name>pyridoxal 5'-phosphate</name>
        <dbReference type="ChEBI" id="CHEBI:597326"/>
    </cofactor>
</comment>
<comment type="caution">
    <text evidence="4">The sequence shown here is derived from an EMBL/GenBank/DDBJ whole genome shotgun (WGS) entry which is preliminary data.</text>
</comment>
<evidence type="ECO:0000256" key="2">
    <source>
        <dbReference type="ARBA" id="ARBA00008639"/>
    </source>
</evidence>
<keyword evidence="5" id="KW-1185">Reference proteome</keyword>
<name>A0ABM8ZIE2_9VIBR</name>
<evidence type="ECO:0008006" key="6">
    <source>
        <dbReference type="Google" id="ProtNLM"/>
    </source>
</evidence>
<evidence type="ECO:0000313" key="5">
    <source>
        <dbReference type="Proteomes" id="UP000838160"/>
    </source>
</evidence>
<gene>
    <name evidence="4" type="ORF">VHP8226_01793</name>
</gene>
<comment type="similarity">
    <text evidence="2">Belongs to the ACC deaminase/D-cysteine desulfhydrase family.</text>
</comment>
<reference evidence="4" key="1">
    <citation type="submission" date="2021-12" db="EMBL/GenBank/DDBJ databases">
        <authorList>
            <person name="Rodrigo-Torres L."/>
            <person name="Arahal R. D."/>
            <person name="Lucena T."/>
        </authorList>
    </citation>
    <scope>NUCLEOTIDE SEQUENCE</scope>
    <source>
        <strain evidence="4">CECT 8226</strain>
    </source>
</reference>
<accession>A0ABM8ZIE2</accession>
<sequence>MNLKDSPVTQHCFHGQRFYLKRDDLLHGHFNGNKARKFYSLLTEPAPKVTRLIGWGSAQANSLTALAALACVKGWKLTFYVDHKPHWLDKKPIGNYRTALELGAEIISLTELLGKEAPHPQDYIEATHGQDPECLIVPEGGRSTIAKPGIDLLAAEILDWARLNNEGKPLKVALPSGTGTTALFLAQTLQPNGIEVLTCPCVGGKEYLKTQFRQLGQFDHTPTILELDYKHHFGKLYPADYEIWTELQQQTHIEFDLLYDPMMWQCLLEWQSHHPDHTLLYIHQGGLLGNESMVARYERDLGARVLGC</sequence>
<evidence type="ECO:0000313" key="4">
    <source>
        <dbReference type="EMBL" id="CAH0526413.1"/>
    </source>
</evidence>
<dbReference type="PIRSF" id="PIRSF006278">
    <property type="entry name" value="ACCD_DCysDesulf"/>
    <property type="match status" value="1"/>
</dbReference>
<dbReference type="InterPro" id="IPR036052">
    <property type="entry name" value="TrpB-like_PALP_sf"/>
</dbReference>
<dbReference type="InterPro" id="IPR027278">
    <property type="entry name" value="ACCD_DCysDesulf"/>
</dbReference>
<evidence type="ECO:0000256" key="1">
    <source>
        <dbReference type="ARBA" id="ARBA00001933"/>
    </source>
</evidence>
<protein>
    <recommendedName>
        <fullName evidence="6">1-aminocyclopropane-1-carboxylate deaminase</fullName>
    </recommendedName>
</protein>
<dbReference type="Gene3D" id="3.40.50.1100">
    <property type="match status" value="2"/>
</dbReference>
<dbReference type="Proteomes" id="UP000838160">
    <property type="component" value="Unassembled WGS sequence"/>
</dbReference>
<proteinExistence type="inferred from homology"/>
<dbReference type="PANTHER" id="PTHR43780:SF2">
    <property type="entry name" value="1-AMINOCYCLOPROPANE-1-CARBOXYLATE DEAMINASE-RELATED"/>
    <property type="match status" value="1"/>
</dbReference>
<dbReference type="EMBL" id="CAKLCM010000002">
    <property type="protein sequence ID" value="CAH0526413.1"/>
    <property type="molecule type" value="Genomic_DNA"/>
</dbReference>
<evidence type="ECO:0000256" key="3">
    <source>
        <dbReference type="ARBA" id="ARBA00022898"/>
    </source>
</evidence>
<dbReference type="SUPFAM" id="SSF53686">
    <property type="entry name" value="Tryptophan synthase beta subunit-like PLP-dependent enzymes"/>
    <property type="match status" value="1"/>
</dbReference>